<comment type="similarity">
    <text evidence="3">Belongs to the CSN1 family.</text>
</comment>
<organism evidence="10">
    <name type="scientific">Brugia malayi</name>
    <name type="common">Filarial nematode worm</name>
    <dbReference type="NCBI Taxonomy" id="6279"/>
    <lineage>
        <taxon>Eukaryota</taxon>
        <taxon>Metazoa</taxon>
        <taxon>Ecdysozoa</taxon>
        <taxon>Nematoda</taxon>
        <taxon>Chromadorea</taxon>
        <taxon>Rhabditida</taxon>
        <taxon>Spirurina</taxon>
        <taxon>Spiruromorpha</taxon>
        <taxon>Filarioidea</taxon>
        <taxon>Onchocercidae</taxon>
        <taxon>Brugia</taxon>
    </lineage>
</organism>
<evidence type="ECO:0000256" key="2">
    <source>
        <dbReference type="ARBA" id="ARBA00004496"/>
    </source>
</evidence>
<dbReference type="SUPFAM" id="SSF46785">
    <property type="entry name" value="Winged helix' DNA-binding domain"/>
    <property type="match status" value="1"/>
</dbReference>
<evidence type="ECO:0000256" key="7">
    <source>
        <dbReference type="SAM" id="MobiDB-lite"/>
    </source>
</evidence>
<keyword evidence="8" id="KW-0812">Transmembrane</keyword>
<evidence type="ECO:0000256" key="4">
    <source>
        <dbReference type="ARBA" id="ARBA00022490"/>
    </source>
</evidence>
<gene>
    <name evidence="11" type="primary">bma-csn-1</name>
    <name evidence="10" type="synonym">Bma-csn-1</name>
    <name evidence="11" type="ORF">Bm6923</name>
    <name evidence="10" type="ORF">BM_Bm6923</name>
</gene>
<dbReference type="PANTHER" id="PTHR14145:SF2">
    <property type="entry name" value="COP9 SIGNALOSOME COMPLEX SUBUNIT 1"/>
    <property type="match status" value="1"/>
</dbReference>
<evidence type="ECO:0000256" key="3">
    <source>
        <dbReference type="ARBA" id="ARBA00008793"/>
    </source>
</evidence>
<dbReference type="SMART" id="SM00088">
    <property type="entry name" value="PINT"/>
    <property type="match status" value="1"/>
</dbReference>
<dbReference type="Pfam" id="PF01399">
    <property type="entry name" value="PCI"/>
    <property type="match status" value="1"/>
</dbReference>
<dbReference type="Gene3D" id="1.25.40.570">
    <property type="match status" value="1"/>
</dbReference>
<keyword evidence="4" id="KW-0963">Cytoplasm</keyword>
<keyword evidence="8" id="KW-1133">Transmembrane helix</keyword>
<feature type="region of interest" description="Disordered" evidence="7">
    <location>
        <begin position="525"/>
        <end position="544"/>
    </location>
</feature>
<evidence type="ECO:0000313" key="10">
    <source>
        <dbReference type="EMBL" id="CDP98784.1"/>
    </source>
</evidence>
<dbReference type="PANTHER" id="PTHR14145">
    <property type="entry name" value="26S PROTESOME SUBUNIT 6"/>
    <property type="match status" value="1"/>
</dbReference>
<keyword evidence="6" id="KW-0539">Nucleus</keyword>
<keyword evidence="8" id="KW-0472">Membrane</keyword>
<evidence type="ECO:0000256" key="6">
    <source>
        <dbReference type="ARBA" id="ARBA00023242"/>
    </source>
</evidence>
<sequence>MSAPDPDEAMDAHVEEPIDDNDFDLNNANEVDDEFVSQPIVSPLLPGENGSALQKMPFVPTVVQNVVNSVPFDLEAIRNNYTGYGLINRLLFIADNCPPLQKDSLIMLINYIVEHTSNVQVYLAAHHRLNALRSASVESHSAGVSADMNIVDDLPRVNSQWMDATTAKSQARLDILAAEFKRQKEEGVKESTRRTMHDLFEQQITMGQLQEAAKLYSRGIREYCTSPKHIIEMLMSWIEVTIYLNQWHRVEPLLTQVERALIEAMEVENVAATSTSRPGRLAANSTYAATRNMKEIIDTAKAKIGAVAALNYLNMRNYRLVAEKCLKIEFDYFDYPALLASKDVVMFGTICALATFSRSELKEKVLGSLIFWKFLEAEPRLIELLQKFVKSQFGICFDILEEIRDQLLLNMHLWSHVRELYYLIRRRAIVQYFTPYAVADMDKMAVTFRVHVNELENELVKLIMKDEISARIDSSCKKLYAKIENQVTTTYNELIEVSNTMHHNILDILLRAALHQAQIIVGQTEHSARNRRRPLQGSPATDEFSERKICAGSASDSAAICSTSQLPGPAKSLMSRIFGSARVTFSPTNSSQAAEADSSDEASPLRRENMEIAPAVEKPLSETSSSIIVANANSQEVIMQRHSGCHGDGSGGQMSWFMGITASEICFNISETTQSNRLIWIYWLLFLFTKHVIMEKQSDAYVSINWLIILLRSFHFSYFFLIFLKSSKVFYGKFICDMF</sequence>
<dbReference type="InterPro" id="IPR000717">
    <property type="entry name" value="PCI_dom"/>
</dbReference>
<dbReference type="Pfam" id="PF10602">
    <property type="entry name" value="RPN7"/>
    <property type="match status" value="1"/>
</dbReference>
<feature type="transmembrane region" description="Helical" evidence="8">
    <location>
        <begin position="706"/>
        <end position="724"/>
    </location>
</feature>
<accession>A0A0J9XYU0</accession>
<reference evidence="10" key="1">
    <citation type="journal article" date="2007" name="Science">
        <title>Draft genome of the filarial nematode parasite Brugia malayi.</title>
        <authorList>
            <person name="Ghedin E."/>
            <person name="Wang S."/>
            <person name="Spiro D."/>
            <person name="Caler E."/>
            <person name="Zhao Q."/>
            <person name="Crabtree J."/>
            <person name="Allen J.E."/>
            <person name="Delcher A.L."/>
            <person name="Guiliano D.B."/>
            <person name="Miranda-Saavedra D."/>
            <person name="Angiuoli S.V."/>
            <person name="Creasy T."/>
            <person name="Amedeo P."/>
            <person name="Haas B."/>
            <person name="El-Sayed N.M."/>
            <person name="Wortman J.R."/>
            <person name="Feldblyum T."/>
            <person name="Tallon L."/>
            <person name="Schatz M."/>
            <person name="Shumway M."/>
            <person name="Koo H."/>
            <person name="Salzberg S.L."/>
            <person name="Schobel S."/>
            <person name="Pertea M."/>
            <person name="Pop M."/>
            <person name="White O."/>
            <person name="Barton G.J."/>
            <person name="Carlow C.K."/>
            <person name="Crawford M.J."/>
            <person name="Daub J."/>
            <person name="Dimmic M.W."/>
            <person name="Estes C.F."/>
            <person name="Foster J.M."/>
            <person name="Ganatra M."/>
            <person name="Gregory W.F."/>
            <person name="Johnson N.M."/>
            <person name="Jin J."/>
            <person name="Komuniecki R."/>
            <person name="Korf I."/>
            <person name="Kumar S."/>
            <person name="Laney S."/>
            <person name="Li B.W."/>
            <person name="Li W."/>
            <person name="Lindblom T.H."/>
            <person name="Lustigman S."/>
            <person name="Ma D."/>
            <person name="Maina C.V."/>
            <person name="Martin D.M."/>
            <person name="McCarter J.P."/>
            <person name="McReynolds L."/>
            <person name="Mitreva M."/>
            <person name="Nutman T.B."/>
            <person name="Parkinson J."/>
            <person name="Peregrin-Alvarez J.M."/>
            <person name="Poole C."/>
            <person name="Ren Q."/>
            <person name="Saunders L."/>
            <person name="Sluder A.E."/>
            <person name="Smith K."/>
            <person name="Stanke M."/>
            <person name="Unnasch T.R."/>
            <person name="Ware J."/>
            <person name="Wei A.D."/>
            <person name="Weil G."/>
            <person name="Williams D.J."/>
            <person name="Zhang Y."/>
            <person name="Williams S.A."/>
            <person name="Fraser-Liggett C."/>
            <person name="Slatko B."/>
            <person name="Blaxter M.L."/>
            <person name="Scott A.L."/>
        </authorList>
    </citation>
    <scope>NUCLEOTIDE SEQUENCE</scope>
    <source>
        <strain evidence="10">FR3</strain>
    </source>
</reference>
<dbReference type="GO" id="GO:0008180">
    <property type="term" value="C:COP9 signalosome"/>
    <property type="evidence" value="ECO:0007669"/>
    <property type="project" value="UniProtKB-KW"/>
</dbReference>
<evidence type="ECO:0000256" key="1">
    <source>
        <dbReference type="ARBA" id="ARBA00004123"/>
    </source>
</evidence>
<reference evidence="10" key="2">
    <citation type="submission" date="2012-12" db="EMBL/GenBank/DDBJ databases">
        <authorList>
            <person name="Gao Y.W."/>
            <person name="Fan S.T."/>
            <person name="Sun H.T."/>
            <person name="Wang Z."/>
            <person name="Gao X.L."/>
            <person name="Li Y.G."/>
            <person name="Wang T.C."/>
            <person name="Zhang K."/>
            <person name="Xu W.W."/>
            <person name="Yu Z.J."/>
            <person name="Xia X.Z."/>
        </authorList>
    </citation>
    <scope>NUCLEOTIDE SEQUENCE</scope>
    <source>
        <strain evidence="10">FR3</strain>
    </source>
</reference>
<name>A0A0J9XYU0_BRUMA</name>
<protein>
    <submittedName>
        <fullName evidence="10">BMA-CSN-1, isoform b</fullName>
    </submittedName>
</protein>
<dbReference type="EMBL" id="LN856998">
    <property type="protein sequence ID" value="CDP98784.1"/>
    <property type="molecule type" value="Genomic_DNA"/>
</dbReference>
<dbReference type="AlphaFoldDB" id="A0A0J9XYU0"/>
<comment type="subcellular location">
    <subcellularLocation>
        <location evidence="2">Cytoplasm</location>
    </subcellularLocation>
    <subcellularLocation>
        <location evidence="1">Nucleus</location>
    </subcellularLocation>
</comment>
<dbReference type="GO" id="GO:0005737">
    <property type="term" value="C:cytoplasm"/>
    <property type="evidence" value="ECO:0007669"/>
    <property type="project" value="UniProtKB-SubCell"/>
</dbReference>
<evidence type="ECO:0000313" key="11">
    <source>
        <dbReference type="WormBase" id="Bm6923b"/>
    </source>
</evidence>
<dbReference type="InterPro" id="IPR019585">
    <property type="entry name" value="Rpn7/CSN1"/>
</dbReference>
<feature type="region of interest" description="Disordered" evidence="7">
    <location>
        <begin position="1"/>
        <end position="20"/>
    </location>
</feature>
<dbReference type="WormBase" id="Bm6923b">
    <property type="protein sequence ID" value="BM35858"/>
    <property type="gene ID" value="WBGene00227184"/>
    <property type="gene designation" value="Bma-csn-1"/>
</dbReference>
<keyword evidence="5" id="KW-0736">Signalosome</keyword>
<dbReference type="PROSITE" id="PS50250">
    <property type="entry name" value="PCI"/>
    <property type="match status" value="1"/>
</dbReference>
<evidence type="ECO:0000259" key="9">
    <source>
        <dbReference type="PROSITE" id="PS50250"/>
    </source>
</evidence>
<proteinExistence type="inferred from homology"/>
<evidence type="ECO:0000256" key="8">
    <source>
        <dbReference type="SAM" id="Phobius"/>
    </source>
</evidence>
<dbReference type="InterPro" id="IPR036390">
    <property type="entry name" value="WH_DNA-bd_sf"/>
</dbReference>
<dbReference type="InterPro" id="IPR045135">
    <property type="entry name" value="Rpn7_N"/>
</dbReference>
<evidence type="ECO:0000256" key="5">
    <source>
        <dbReference type="ARBA" id="ARBA00022790"/>
    </source>
</evidence>
<dbReference type="OMA" id="RGIDEQW"/>
<feature type="domain" description="PCI" evidence="9">
    <location>
        <begin position="314"/>
        <end position="486"/>
    </location>
</feature>